<evidence type="ECO:0000256" key="1">
    <source>
        <dbReference type="ARBA" id="ARBA00004496"/>
    </source>
</evidence>
<accession>A0A4Y7NGZ4</accession>
<feature type="compositionally biased region" description="Polar residues" evidence="4">
    <location>
        <begin position="1"/>
        <end position="14"/>
    </location>
</feature>
<feature type="compositionally biased region" description="Basic and acidic residues" evidence="4">
    <location>
        <begin position="822"/>
        <end position="840"/>
    </location>
</feature>
<feature type="domain" description="YTH" evidence="5">
    <location>
        <begin position="480"/>
        <end position="614"/>
    </location>
</feature>
<feature type="compositionally biased region" description="Basic and acidic residues" evidence="4">
    <location>
        <begin position="654"/>
        <end position="812"/>
    </location>
</feature>
<evidence type="ECO:0000256" key="3">
    <source>
        <dbReference type="ARBA" id="ARBA00022884"/>
    </source>
</evidence>
<keyword evidence="2" id="KW-0963">Cytoplasm</keyword>
<feature type="region of interest" description="Disordered" evidence="4">
    <location>
        <begin position="1"/>
        <end position="28"/>
    </location>
</feature>
<feature type="compositionally biased region" description="Low complexity" evidence="4">
    <location>
        <begin position="279"/>
        <end position="355"/>
    </location>
</feature>
<dbReference type="PROSITE" id="PS50882">
    <property type="entry name" value="YTH"/>
    <property type="match status" value="1"/>
</dbReference>
<feature type="compositionally biased region" description="Basic and acidic residues" evidence="4">
    <location>
        <begin position="356"/>
        <end position="367"/>
    </location>
</feature>
<sequence length="859" mass="96287">MRGQGSQANGPNKDQLNDHEDFSSWRNQSIQLDHGAWSSSSAAGGTADMPFLAGYGAPSQQHQLHQAQQQHLQHQDSYGIDGMFGPSGSFSNFGGQPAFGGGGYGVAASDYSTWDRKAAQYEDYYQTGRAHPVHEQHAAYPSSVPTSRMEEQSSTSSGVKQVEQGMQGLALETAKPVHQEQSQQQQQQQQPKKLTWASIASQPAKPQLTTKKKSMVPPPMVTPRTPSLDIGTWENKNGGVGGGGGGGSGGTGSGSGGILNSAPLHQASSTVQQLPPAPVAVVQQQQQPQPAPSKPAVQSPPSQQQQQQQMHQQHQQQMQQQHQQQMQQQQQYHHHQQYNQHVQQQQQQLQQQQQQRHVEQQNHRHEQQQQQPSHQQQQQQSHQRPTRPTPPPAQSHQPAPNQQQQQQSTTAVTPPKPQPTVPSISSAVPVVSPSASSSSSNAAATAAAVVPITVANPVVEELQLKHIYNPKEFDLSAKNARFFVIKSYSEDDIHRSIKYEIWCSTEHGNKRLDAAFRERDGKGPVYLYFSVNGSGHFCGMAEMTSAVDMSSTLSVWSQDKWRGQFTVKWIYVKDVPNAALRHIRLENNENKPVTNSRDTQEVPVEKGRQVLKILHSYRHATSIFDDFSHYEKRQAEEDQRKTVAPVSSPGGHSNDYENDRALPQRDRDRDHYHRPSTHHQSDSRRDWDALDRGMEPREFRGRNERSGNERSGNDRSGNDRSGNDRSGYDYRGRERDGYNMRDRDIRGDNRGENRREREDLRGENRGDIRGDARGDTRGDTRGDIRGDTRGDNRGDNRGDIRGDIRGENRGVSRDGPNGYGRQSDRDRDRDSQSYRGDRVGMRAGNVRENNMSRDPRLRH</sequence>
<dbReference type="EMBL" id="LR022850">
    <property type="protein sequence ID" value="SVE92469.1"/>
    <property type="molecule type" value="mRNA"/>
</dbReference>
<dbReference type="Pfam" id="PF04146">
    <property type="entry name" value="YTH"/>
    <property type="match status" value="1"/>
</dbReference>
<comment type="subcellular location">
    <subcellularLocation>
        <location evidence="1">Cytoplasm</location>
    </subcellularLocation>
</comment>
<keyword evidence="3" id="KW-0694">RNA-binding</keyword>
<dbReference type="GO" id="GO:0005737">
    <property type="term" value="C:cytoplasm"/>
    <property type="evidence" value="ECO:0007669"/>
    <property type="project" value="UniProtKB-SubCell"/>
</dbReference>
<dbReference type="PANTHER" id="PTHR12357">
    <property type="entry name" value="YTH YT521-B HOMOLOGY DOMAIN-CONTAINING"/>
    <property type="match status" value="1"/>
</dbReference>
<feature type="compositionally biased region" description="Low complexity" evidence="4">
    <location>
        <begin position="421"/>
        <end position="438"/>
    </location>
</feature>
<organism evidence="6">
    <name type="scientific">Megafenestra aurita</name>
    <dbReference type="NCBI Taxonomy" id="2291010"/>
    <lineage>
        <taxon>Eukaryota</taxon>
        <taxon>Metazoa</taxon>
        <taxon>Ecdysozoa</taxon>
        <taxon>Arthropoda</taxon>
        <taxon>Crustacea</taxon>
        <taxon>Branchiopoda</taxon>
        <taxon>Diplostraca</taxon>
        <taxon>Cladocera</taxon>
        <taxon>Anomopoda</taxon>
        <taxon>Daphniidae</taxon>
        <taxon>Megafenestra</taxon>
    </lineage>
</organism>
<feature type="compositionally biased region" description="Low complexity" evidence="4">
    <location>
        <begin position="368"/>
        <end position="383"/>
    </location>
</feature>
<feature type="region of interest" description="Disordered" evidence="4">
    <location>
        <begin position="135"/>
        <end position="438"/>
    </location>
</feature>
<dbReference type="AlphaFoldDB" id="A0A4Y7NGZ4"/>
<feature type="compositionally biased region" description="Basic and acidic residues" evidence="4">
    <location>
        <begin position="850"/>
        <end position="859"/>
    </location>
</feature>
<feature type="compositionally biased region" description="Low complexity" evidence="4">
    <location>
        <begin position="60"/>
        <end position="72"/>
    </location>
</feature>
<dbReference type="GO" id="GO:1990247">
    <property type="term" value="F:N6-methyladenosine-containing RNA reader activity"/>
    <property type="evidence" value="ECO:0007669"/>
    <property type="project" value="TreeGrafter"/>
</dbReference>
<feature type="compositionally biased region" description="Gly residues" evidence="4">
    <location>
        <begin position="238"/>
        <end position="257"/>
    </location>
</feature>
<reference evidence="6" key="1">
    <citation type="submission" date="2018-08" db="EMBL/GenBank/DDBJ databases">
        <authorList>
            <person name="Cornetti L."/>
        </authorList>
    </citation>
    <scope>NUCLEOTIDE SEQUENCE</scope>
    <source>
        <strain evidence="6">CH-H-2</strain>
    </source>
</reference>
<dbReference type="Gene3D" id="3.10.590.10">
    <property type="entry name" value="ph1033 like domains"/>
    <property type="match status" value="1"/>
</dbReference>
<protein>
    <submittedName>
        <fullName evidence="6">EOG090X08DF</fullName>
    </submittedName>
</protein>
<evidence type="ECO:0000313" key="6">
    <source>
        <dbReference type="EMBL" id="SVE92469.1"/>
    </source>
</evidence>
<name>A0A4Y7NGZ4_9CRUS</name>
<feature type="region of interest" description="Disordered" evidence="4">
    <location>
        <begin position="633"/>
        <end position="859"/>
    </location>
</feature>
<dbReference type="InterPro" id="IPR007275">
    <property type="entry name" value="YTH_domain"/>
</dbReference>
<feature type="compositionally biased region" description="Low complexity" evidence="4">
    <location>
        <begin position="394"/>
        <end position="413"/>
    </location>
</feature>
<feature type="region of interest" description="Disordered" evidence="4">
    <location>
        <begin position="48"/>
        <end position="74"/>
    </location>
</feature>
<dbReference type="CDD" id="cd21134">
    <property type="entry name" value="YTH"/>
    <property type="match status" value="1"/>
</dbReference>
<dbReference type="GO" id="GO:0003729">
    <property type="term" value="F:mRNA binding"/>
    <property type="evidence" value="ECO:0007669"/>
    <property type="project" value="TreeGrafter"/>
</dbReference>
<gene>
    <name evidence="6" type="primary">EOG090X08DF</name>
</gene>
<proteinExistence type="evidence at transcript level"/>
<evidence type="ECO:0000259" key="5">
    <source>
        <dbReference type="PROSITE" id="PS50882"/>
    </source>
</evidence>
<dbReference type="FunFam" id="3.10.590.10:FF:000001">
    <property type="entry name" value="YTH domain family 1, isoform CRA_a"/>
    <property type="match status" value="1"/>
</dbReference>
<feature type="compositionally biased region" description="Low complexity" evidence="4">
    <location>
        <begin position="179"/>
        <end position="190"/>
    </location>
</feature>
<dbReference type="PANTHER" id="PTHR12357:SF89">
    <property type="entry name" value="YTH DOMAIN-CONTAINING FAMILY PROTEIN"/>
    <property type="match status" value="1"/>
</dbReference>
<evidence type="ECO:0000256" key="4">
    <source>
        <dbReference type="SAM" id="MobiDB-lite"/>
    </source>
</evidence>
<dbReference type="InterPro" id="IPR045168">
    <property type="entry name" value="YTH_prot"/>
</dbReference>
<evidence type="ECO:0000256" key="2">
    <source>
        <dbReference type="ARBA" id="ARBA00022490"/>
    </source>
</evidence>
<dbReference type="GO" id="GO:0061157">
    <property type="term" value="P:mRNA destabilization"/>
    <property type="evidence" value="ECO:0007669"/>
    <property type="project" value="TreeGrafter"/>
</dbReference>